<accession>A0A1C6YZZ7</accession>
<sequence length="142" mass="15314">MKLNFLSTLLLTTSFTCFAQSDVNLAFHMGLGANGHYEIGGTMENNSSETLPHSAVTYITIDKNCMPSSAKVVNLGPIKANGTLEFRVPVDGVLSSYRVLSVSAWNDMGVPVDVDDKTAEVIKNRDAEFMNSCKLKRAGGAH</sequence>
<feature type="signal peptide" evidence="1">
    <location>
        <begin position="1"/>
        <end position="19"/>
    </location>
</feature>
<dbReference type="Proteomes" id="UP000094844">
    <property type="component" value="Unassembled WGS sequence"/>
</dbReference>
<dbReference type="RefSeq" id="WP_072308490.1">
    <property type="nucleotide sequence ID" value="NZ_FMIQ01000035.1"/>
</dbReference>
<evidence type="ECO:0000256" key="1">
    <source>
        <dbReference type="SAM" id="SignalP"/>
    </source>
</evidence>
<dbReference type="OrthoDB" id="6443969at2"/>
<keyword evidence="1" id="KW-0732">Signal</keyword>
<evidence type="ECO:0000313" key="2">
    <source>
        <dbReference type="EMBL" id="SCM52440.1"/>
    </source>
</evidence>
<feature type="chain" id="PRO_5008751772" evidence="1">
    <location>
        <begin position="20"/>
        <end position="142"/>
    </location>
</feature>
<name>A0A1C6YZZ7_HAFAL</name>
<evidence type="ECO:0000313" key="3">
    <source>
        <dbReference type="Proteomes" id="UP000094844"/>
    </source>
</evidence>
<proteinExistence type="predicted"/>
<reference evidence="2 3" key="1">
    <citation type="submission" date="2016-09" db="EMBL/GenBank/DDBJ databases">
        <authorList>
            <person name="Capua I."/>
            <person name="De Benedictis P."/>
            <person name="Joannis T."/>
            <person name="Lombin L.H."/>
            <person name="Cattoli G."/>
        </authorList>
    </citation>
    <scope>NUCLEOTIDE SEQUENCE [LARGE SCALE GENOMIC DNA]</scope>
    <source>
        <strain evidence="2 3">GB001</strain>
    </source>
</reference>
<protein>
    <submittedName>
        <fullName evidence="2">Uncharacterized protein</fullName>
    </submittedName>
</protein>
<organism evidence="2 3">
    <name type="scientific">Hafnia alvei</name>
    <dbReference type="NCBI Taxonomy" id="569"/>
    <lineage>
        <taxon>Bacteria</taxon>
        <taxon>Pseudomonadati</taxon>
        <taxon>Pseudomonadota</taxon>
        <taxon>Gammaproteobacteria</taxon>
        <taxon>Enterobacterales</taxon>
        <taxon>Hafniaceae</taxon>
        <taxon>Hafnia</taxon>
    </lineage>
</organism>
<gene>
    <name evidence="2" type="ORF">BN1044_01924</name>
</gene>
<dbReference type="AlphaFoldDB" id="A0A1C6YZZ7"/>
<dbReference type="EMBL" id="FMIQ01000035">
    <property type="protein sequence ID" value="SCM52440.1"/>
    <property type="molecule type" value="Genomic_DNA"/>
</dbReference>